<dbReference type="AlphaFoldDB" id="A0A645HL41"/>
<evidence type="ECO:0000256" key="2">
    <source>
        <dbReference type="ARBA" id="ARBA00022692"/>
    </source>
</evidence>
<reference evidence="6" key="1">
    <citation type="submission" date="2019-08" db="EMBL/GenBank/DDBJ databases">
        <authorList>
            <person name="Kucharzyk K."/>
            <person name="Murdoch R.W."/>
            <person name="Higgins S."/>
            <person name="Loffler F."/>
        </authorList>
    </citation>
    <scope>NUCLEOTIDE SEQUENCE</scope>
</reference>
<keyword evidence="4 5" id="KW-0472">Membrane</keyword>
<evidence type="ECO:0000256" key="3">
    <source>
        <dbReference type="ARBA" id="ARBA00022989"/>
    </source>
</evidence>
<dbReference type="EMBL" id="VSSQ01094761">
    <property type="protein sequence ID" value="MPN39132.1"/>
    <property type="molecule type" value="Genomic_DNA"/>
</dbReference>
<keyword evidence="2 5" id="KW-0812">Transmembrane</keyword>
<name>A0A645HL41_9ZZZZ</name>
<sequence length="196" mass="21793">MLKKPIINTLVQVVAKGVMVLLSLTTTAILTRKLGIVVYGNYMLITSVFLLFDSLADFGTKVIGVREAAKNEGEKRKEIYVQVAWFRLVSSLLAGLLGLGLIIFWSGFEGIKLEALVALTMIIFTAMAGSLEIIFQTEMKMGKKVLMDILFPLIFLVTLLFWNSQINLMWVMVVYLLARIISLLSGIGIIRSMIGK</sequence>
<dbReference type="GO" id="GO:0016020">
    <property type="term" value="C:membrane"/>
    <property type="evidence" value="ECO:0007669"/>
    <property type="project" value="UniProtKB-SubCell"/>
</dbReference>
<feature type="transmembrane region" description="Helical" evidence="5">
    <location>
        <begin position="168"/>
        <end position="190"/>
    </location>
</feature>
<dbReference type="Pfam" id="PF01943">
    <property type="entry name" value="Polysacc_synt"/>
    <property type="match status" value="1"/>
</dbReference>
<keyword evidence="3 5" id="KW-1133">Transmembrane helix</keyword>
<protein>
    <recommendedName>
        <fullName evidence="7">Polysaccharide biosynthesis protein C-terminal domain-containing protein</fullName>
    </recommendedName>
</protein>
<feature type="transmembrane region" description="Helical" evidence="5">
    <location>
        <begin position="36"/>
        <end position="58"/>
    </location>
</feature>
<gene>
    <name evidence="6" type="ORF">SDC9_186660</name>
</gene>
<evidence type="ECO:0000256" key="1">
    <source>
        <dbReference type="ARBA" id="ARBA00004141"/>
    </source>
</evidence>
<organism evidence="6">
    <name type="scientific">bioreactor metagenome</name>
    <dbReference type="NCBI Taxonomy" id="1076179"/>
    <lineage>
        <taxon>unclassified sequences</taxon>
        <taxon>metagenomes</taxon>
        <taxon>ecological metagenomes</taxon>
    </lineage>
</organism>
<comment type="caution">
    <text evidence="6">The sequence shown here is derived from an EMBL/GenBank/DDBJ whole genome shotgun (WGS) entry which is preliminary data.</text>
</comment>
<evidence type="ECO:0000256" key="4">
    <source>
        <dbReference type="ARBA" id="ARBA00023136"/>
    </source>
</evidence>
<dbReference type="InterPro" id="IPR002797">
    <property type="entry name" value="Polysacc_synth"/>
</dbReference>
<feature type="transmembrane region" description="Helical" evidence="5">
    <location>
        <begin position="7"/>
        <end position="30"/>
    </location>
</feature>
<evidence type="ECO:0000256" key="5">
    <source>
        <dbReference type="SAM" id="Phobius"/>
    </source>
</evidence>
<evidence type="ECO:0008006" key="7">
    <source>
        <dbReference type="Google" id="ProtNLM"/>
    </source>
</evidence>
<comment type="subcellular location">
    <subcellularLocation>
        <location evidence="1">Membrane</location>
        <topology evidence="1">Multi-pass membrane protein</topology>
    </subcellularLocation>
</comment>
<feature type="transmembrane region" description="Helical" evidence="5">
    <location>
        <begin position="145"/>
        <end position="162"/>
    </location>
</feature>
<feature type="transmembrane region" description="Helical" evidence="5">
    <location>
        <begin position="79"/>
        <end position="105"/>
    </location>
</feature>
<evidence type="ECO:0000313" key="6">
    <source>
        <dbReference type="EMBL" id="MPN39132.1"/>
    </source>
</evidence>
<feature type="transmembrane region" description="Helical" evidence="5">
    <location>
        <begin position="111"/>
        <end position="133"/>
    </location>
</feature>
<proteinExistence type="predicted"/>
<accession>A0A645HL41</accession>